<dbReference type="InterPro" id="IPR054302">
    <property type="entry name" value="Ribosomal_bL9m_C"/>
</dbReference>
<evidence type="ECO:0000259" key="12">
    <source>
        <dbReference type="Pfam" id="PF25131"/>
    </source>
</evidence>
<evidence type="ECO:0000256" key="4">
    <source>
        <dbReference type="ARBA" id="ARBA00022980"/>
    </source>
</evidence>
<evidence type="ECO:0000256" key="1">
    <source>
        <dbReference type="ARBA" id="ARBA00004173"/>
    </source>
</evidence>
<dbReference type="GO" id="GO:0005840">
    <property type="term" value="C:ribosome"/>
    <property type="evidence" value="ECO:0007669"/>
    <property type="project" value="UniProtKB-KW"/>
</dbReference>
<dbReference type="GO" id="GO:0006412">
    <property type="term" value="P:translation"/>
    <property type="evidence" value="ECO:0007669"/>
    <property type="project" value="InterPro"/>
</dbReference>
<keyword evidence="6" id="KW-0687">Ribonucleoprotein</keyword>
<feature type="compositionally biased region" description="Basic and acidic residues" evidence="9">
    <location>
        <begin position="237"/>
        <end position="262"/>
    </location>
</feature>
<keyword evidence="14" id="KW-1185">Reference proteome</keyword>
<dbReference type="FunFam" id="3.40.5.10:FF:000005">
    <property type="entry name" value="39S ribosomal protein L9, mitochondrial"/>
    <property type="match status" value="1"/>
</dbReference>
<name>A0A9Q1EAM6_SYNKA</name>
<evidence type="ECO:0000256" key="9">
    <source>
        <dbReference type="SAM" id="MobiDB-lite"/>
    </source>
</evidence>
<organism evidence="13 14">
    <name type="scientific">Synaphobranchus kaupii</name>
    <name type="common">Kaup's arrowtooth eel</name>
    <dbReference type="NCBI Taxonomy" id="118154"/>
    <lineage>
        <taxon>Eukaryota</taxon>
        <taxon>Metazoa</taxon>
        <taxon>Chordata</taxon>
        <taxon>Craniata</taxon>
        <taxon>Vertebrata</taxon>
        <taxon>Euteleostomi</taxon>
        <taxon>Actinopterygii</taxon>
        <taxon>Neopterygii</taxon>
        <taxon>Teleostei</taxon>
        <taxon>Anguilliformes</taxon>
        <taxon>Synaphobranchidae</taxon>
        <taxon>Synaphobranchus</taxon>
    </lineage>
</organism>
<evidence type="ECO:0000256" key="3">
    <source>
        <dbReference type="ARBA" id="ARBA00022946"/>
    </source>
</evidence>
<dbReference type="EMBL" id="JAINUF010000021">
    <property type="protein sequence ID" value="KAJ8335242.1"/>
    <property type="molecule type" value="Genomic_DNA"/>
</dbReference>
<dbReference type="Pfam" id="PF25131">
    <property type="entry name" value="bL9m_N"/>
    <property type="match status" value="1"/>
</dbReference>
<keyword evidence="3" id="KW-0809">Transit peptide</keyword>
<keyword evidence="5" id="KW-0496">Mitochondrion</keyword>
<reference evidence="13" key="1">
    <citation type="journal article" date="2023" name="Science">
        <title>Genome structures resolve the early diversification of teleost fishes.</title>
        <authorList>
            <person name="Parey E."/>
            <person name="Louis A."/>
            <person name="Montfort J."/>
            <person name="Bouchez O."/>
            <person name="Roques C."/>
            <person name="Iampietro C."/>
            <person name="Lluch J."/>
            <person name="Castinel A."/>
            <person name="Donnadieu C."/>
            <person name="Desvignes T."/>
            <person name="Floi Bucao C."/>
            <person name="Jouanno E."/>
            <person name="Wen M."/>
            <person name="Mejri S."/>
            <person name="Dirks R."/>
            <person name="Jansen H."/>
            <person name="Henkel C."/>
            <person name="Chen W.J."/>
            <person name="Zahm M."/>
            <person name="Cabau C."/>
            <person name="Klopp C."/>
            <person name="Thompson A.W."/>
            <person name="Robinson-Rechavi M."/>
            <person name="Braasch I."/>
            <person name="Lecointre G."/>
            <person name="Bobe J."/>
            <person name="Postlethwait J.H."/>
            <person name="Berthelot C."/>
            <person name="Roest Crollius H."/>
            <person name="Guiguen Y."/>
        </authorList>
    </citation>
    <scope>NUCLEOTIDE SEQUENCE</scope>
    <source>
        <strain evidence="13">WJC10195</strain>
    </source>
</reference>
<accession>A0A9Q1EAM6</accession>
<evidence type="ECO:0000259" key="11">
    <source>
        <dbReference type="Pfam" id="PF22078"/>
    </source>
</evidence>
<comment type="similarity">
    <text evidence="2">Belongs to the bacterial ribosomal protein bL9 family.</text>
</comment>
<dbReference type="InterPro" id="IPR020070">
    <property type="entry name" value="Ribosomal_bL9_N"/>
</dbReference>
<dbReference type="AlphaFoldDB" id="A0A9Q1EAM6"/>
<proteinExistence type="inferred from homology"/>
<dbReference type="GO" id="GO:0003735">
    <property type="term" value="F:structural constituent of ribosome"/>
    <property type="evidence" value="ECO:0007669"/>
    <property type="project" value="InterPro"/>
</dbReference>
<dbReference type="InterPro" id="IPR036935">
    <property type="entry name" value="Ribosomal_bL9_N_sf"/>
</dbReference>
<feature type="region of interest" description="Disordered" evidence="9">
    <location>
        <begin position="228"/>
        <end position="262"/>
    </location>
</feature>
<evidence type="ECO:0000313" key="14">
    <source>
        <dbReference type="Proteomes" id="UP001152622"/>
    </source>
</evidence>
<dbReference type="SUPFAM" id="SSF55658">
    <property type="entry name" value="L9 N-domain-like"/>
    <property type="match status" value="1"/>
</dbReference>
<gene>
    <name evidence="13" type="ORF">SKAU_G00408810</name>
</gene>
<dbReference type="Gene3D" id="3.40.5.10">
    <property type="entry name" value="Ribosomal protein L9, N-terminal domain"/>
    <property type="match status" value="1"/>
</dbReference>
<protein>
    <recommendedName>
        <fullName evidence="7">Large ribosomal subunit protein bL9m</fullName>
    </recommendedName>
    <alternativeName>
        <fullName evidence="8">39S ribosomal protein L9, mitochondrial</fullName>
    </alternativeName>
</protein>
<dbReference type="GO" id="GO:1990904">
    <property type="term" value="C:ribonucleoprotein complex"/>
    <property type="evidence" value="ECO:0007669"/>
    <property type="project" value="UniProtKB-KW"/>
</dbReference>
<dbReference type="InterPro" id="IPR000244">
    <property type="entry name" value="Ribosomal_bL9"/>
</dbReference>
<dbReference type="OrthoDB" id="5555409at2759"/>
<dbReference type="PANTHER" id="PTHR21368">
    <property type="entry name" value="50S RIBOSOMAL PROTEIN L9"/>
    <property type="match status" value="1"/>
</dbReference>
<evidence type="ECO:0000256" key="2">
    <source>
        <dbReference type="ARBA" id="ARBA00010605"/>
    </source>
</evidence>
<comment type="caution">
    <text evidence="13">The sequence shown here is derived from an EMBL/GenBank/DDBJ whole genome shotgun (WGS) entry which is preliminary data.</text>
</comment>
<dbReference type="InterPro" id="IPR009027">
    <property type="entry name" value="Ribosomal_bL9/RNase_H1_N"/>
</dbReference>
<dbReference type="Pfam" id="PF01281">
    <property type="entry name" value="Ribosomal_L9_N"/>
    <property type="match status" value="1"/>
</dbReference>
<feature type="domain" description="Large ribosomal subunit protein bL9m N-terminal" evidence="12">
    <location>
        <begin position="36"/>
        <end position="68"/>
    </location>
</feature>
<evidence type="ECO:0000313" key="13">
    <source>
        <dbReference type="EMBL" id="KAJ8335242.1"/>
    </source>
</evidence>
<dbReference type="InterPro" id="IPR056864">
    <property type="entry name" value="MRP-L9_N"/>
</dbReference>
<feature type="domain" description="Large ribosomal subunit protein bL9m C-terminal" evidence="11">
    <location>
        <begin position="138"/>
        <end position="222"/>
    </location>
</feature>
<evidence type="ECO:0000256" key="6">
    <source>
        <dbReference type="ARBA" id="ARBA00023274"/>
    </source>
</evidence>
<comment type="subcellular location">
    <subcellularLocation>
        <location evidence="1">Mitochondrion</location>
    </subcellularLocation>
</comment>
<evidence type="ECO:0000256" key="7">
    <source>
        <dbReference type="ARBA" id="ARBA00035194"/>
    </source>
</evidence>
<evidence type="ECO:0000256" key="5">
    <source>
        <dbReference type="ARBA" id="ARBA00023128"/>
    </source>
</evidence>
<dbReference type="Proteomes" id="UP001152622">
    <property type="component" value="Chromosome 21"/>
</dbReference>
<evidence type="ECO:0000256" key="8">
    <source>
        <dbReference type="ARBA" id="ARBA00035381"/>
    </source>
</evidence>
<dbReference type="GO" id="GO:0005739">
    <property type="term" value="C:mitochondrion"/>
    <property type="evidence" value="ECO:0007669"/>
    <property type="project" value="UniProtKB-SubCell"/>
</dbReference>
<dbReference type="Pfam" id="PF22078">
    <property type="entry name" value="Ribosomal_bL9m_C"/>
    <property type="match status" value="1"/>
</dbReference>
<feature type="domain" description="Ribosomal protein L9" evidence="10">
    <location>
        <begin position="78"/>
        <end position="122"/>
    </location>
</feature>
<keyword evidence="4" id="KW-0689">Ribosomal protein</keyword>
<sequence>MWCWSRFVLEGLAREFSKVKVSPVQYFSQTTCKNTVVVERWWQVPLSKEGAPPRLHPRRHRVYKLVEDTKHHPKEKIELILTQAVPKFGGRGDTVTVKKSVGRNKLLTEGLAVYASPENKQMFLEEKKNLQEGKLEGRLQTHTGEMTVKFLKCCHLEVGMRSHLQYELTKESVCRHFLHRLGLFVPPHALTLPDEPITRWGEYWCEVTVNGLDTVRVPMSVVNFEKPRTRRRKRLLQKQEPKPQEEEKEAQRDGSDEPAKTE</sequence>
<evidence type="ECO:0000259" key="10">
    <source>
        <dbReference type="Pfam" id="PF01281"/>
    </source>
</evidence>